<dbReference type="Gene3D" id="3.40.50.300">
    <property type="entry name" value="P-loop containing nucleotide triphosphate hydrolases"/>
    <property type="match status" value="1"/>
</dbReference>
<evidence type="ECO:0008006" key="2">
    <source>
        <dbReference type="Google" id="ProtNLM"/>
    </source>
</evidence>
<dbReference type="InterPro" id="IPR048444">
    <property type="entry name" value="DNMK"/>
</dbReference>
<reference evidence="1" key="1">
    <citation type="journal article" date="2015" name="Nature">
        <title>Complex archaea that bridge the gap between prokaryotes and eukaryotes.</title>
        <authorList>
            <person name="Spang A."/>
            <person name="Saw J.H."/>
            <person name="Jorgensen S.L."/>
            <person name="Zaremba-Niedzwiedzka K."/>
            <person name="Martijn J."/>
            <person name="Lind A.E."/>
            <person name="van Eijk R."/>
            <person name="Schleper C."/>
            <person name="Guy L."/>
            <person name="Ettema T.J."/>
        </authorList>
    </citation>
    <scope>NUCLEOTIDE SEQUENCE</scope>
</reference>
<dbReference type="SUPFAM" id="SSF52540">
    <property type="entry name" value="P-loop containing nucleoside triphosphate hydrolases"/>
    <property type="match status" value="1"/>
</dbReference>
<evidence type="ECO:0000313" key="1">
    <source>
        <dbReference type="EMBL" id="KKL98732.1"/>
    </source>
</evidence>
<accession>A0A0F9JIA2</accession>
<dbReference type="Pfam" id="PF21448">
    <property type="entry name" value="DNMK"/>
    <property type="match status" value="1"/>
</dbReference>
<dbReference type="InterPro" id="IPR027417">
    <property type="entry name" value="P-loop_NTPase"/>
</dbReference>
<dbReference type="EMBL" id="LAZR01017841">
    <property type="protein sequence ID" value="KKL98732.1"/>
    <property type="molecule type" value="Genomic_DNA"/>
</dbReference>
<dbReference type="AlphaFoldDB" id="A0A0F9JIA2"/>
<gene>
    <name evidence="1" type="ORF">LCGC14_1821460</name>
</gene>
<organism evidence="1">
    <name type="scientific">marine sediment metagenome</name>
    <dbReference type="NCBI Taxonomy" id="412755"/>
    <lineage>
        <taxon>unclassified sequences</taxon>
        <taxon>metagenomes</taxon>
        <taxon>ecological metagenomes</taxon>
    </lineage>
</organism>
<protein>
    <recommendedName>
        <fullName evidence="2">Deoxynucleotide monophosphate kinase</fullName>
    </recommendedName>
</protein>
<comment type="caution">
    <text evidence="1">The sequence shown here is derived from an EMBL/GenBank/DDBJ whole genome shotgun (WGS) entry which is preliminary data.</text>
</comment>
<name>A0A0F9JIA2_9ZZZZ</name>
<proteinExistence type="predicted"/>
<sequence>MKQIRQMKPINYNILGITGKSGFGKDTLANYIASFYAERYPTRTSYKYSFASPLKRGAQAIFNLSDEELWGDEKDVINSFWDMTPREIMQKLSTESIRNVFREDFWIKRAEIAIVPFDEENSLFLISDVRYENEAAWIRQNNGLIIHIRTGPKQNEDMLSDSDKEHISEQPIKFLEKEGDLYIENHKTFADLRSKAEKLVELFLESEREEE</sequence>